<evidence type="ECO:0000256" key="3">
    <source>
        <dbReference type="ARBA" id="ARBA00023098"/>
    </source>
</evidence>
<evidence type="ECO:0000313" key="7">
    <source>
        <dbReference type="Proteomes" id="UP000183028"/>
    </source>
</evidence>
<dbReference type="InterPro" id="IPR050301">
    <property type="entry name" value="NTE"/>
</dbReference>
<feature type="active site" description="Nucleophile" evidence="4">
    <location>
        <position position="37"/>
    </location>
</feature>
<dbReference type="Pfam" id="PF01734">
    <property type="entry name" value="Patatin"/>
    <property type="match status" value="1"/>
</dbReference>
<reference evidence="7" key="1">
    <citation type="submission" date="2016-10" db="EMBL/GenBank/DDBJ databases">
        <authorList>
            <person name="Varghese N."/>
        </authorList>
    </citation>
    <scope>NUCLEOTIDE SEQUENCE [LARGE SCALE GENOMIC DNA]</scope>
    <source>
        <strain evidence="7">DSM 20406</strain>
    </source>
</reference>
<dbReference type="PANTHER" id="PTHR14226">
    <property type="entry name" value="NEUROPATHY TARGET ESTERASE/SWISS CHEESE D.MELANOGASTER"/>
    <property type="match status" value="1"/>
</dbReference>
<dbReference type="Pfam" id="PF19890">
    <property type="entry name" value="DUF6363"/>
    <property type="match status" value="1"/>
</dbReference>
<keyword evidence="3 4" id="KW-0443">Lipid metabolism</keyword>
<dbReference type="InterPro" id="IPR037483">
    <property type="entry name" value="YjjU-like"/>
</dbReference>
<keyword evidence="7" id="KW-1185">Reference proteome</keyword>
<feature type="short sequence motif" description="GXGXXG" evidence="4">
    <location>
        <begin position="8"/>
        <end position="13"/>
    </location>
</feature>
<feature type="domain" description="PNPLA" evidence="5">
    <location>
        <begin position="4"/>
        <end position="173"/>
    </location>
</feature>
<dbReference type="InterPro" id="IPR016035">
    <property type="entry name" value="Acyl_Trfase/lysoPLipase"/>
</dbReference>
<dbReference type="Proteomes" id="UP000183028">
    <property type="component" value="Unassembled WGS sequence"/>
</dbReference>
<gene>
    <name evidence="6" type="ORF">SAMN04487834_100635</name>
</gene>
<name>A0A1H6RCC5_9FIRM</name>
<organism evidence="6 7">
    <name type="scientific">Sharpea azabuensis</name>
    <dbReference type="NCBI Taxonomy" id="322505"/>
    <lineage>
        <taxon>Bacteria</taxon>
        <taxon>Bacillati</taxon>
        <taxon>Bacillota</taxon>
        <taxon>Erysipelotrichia</taxon>
        <taxon>Erysipelotrichales</taxon>
        <taxon>Coprobacillaceae</taxon>
        <taxon>Sharpea</taxon>
    </lineage>
</organism>
<dbReference type="STRING" id="322505.SAMN04487836_13521"/>
<keyword evidence="2 4" id="KW-0442">Lipid degradation</keyword>
<proteinExistence type="predicted"/>
<feature type="short sequence motif" description="DGA/G" evidence="4">
    <location>
        <begin position="160"/>
        <end position="162"/>
    </location>
</feature>
<dbReference type="Gene3D" id="3.40.1090.10">
    <property type="entry name" value="Cytosolic phospholipase A2 catalytic domain"/>
    <property type="match status" value="1"/>
</dbReference>
<evidence type="ECO:0000256" key="2">
    <source>
        <dbReference type="ARBA" id="ARBA00022963"/>
    </source>
</evidence>
<dbReference type="CDD" id="cd07208">
    <property type="entry name" value="Pat_hypo_Ecoli_yjju_like"/>
    <property type="match status" value="1"/>
</dbReference>
<keyword evidence="1 4" id="KW-0378">Hydrolase</keyword>
<evidence type="ECO:0000313" key="6">
    <source>
        <dbReference type="EMBL" id="SEI49265.1"/>
    </source>
</evidence>
<dbReference type="eggNOG" id="COG4667">
    <property type="taxonomic scope" value="Bacteria"/>
</dbReference>
<dbReference type="EMBL" id="FNYK01000006">
    <property type="protein sequence ID" value="SEI49265.1"/>
    <property type="molecule type" value="Genomic_DNA"/>
</dbReference>
<dbReference type="RefSeq" id="WP_033162922.1">
    <property type="nucleotide sequence ID" value="NZ_CADABK010000011.1"/>
</dbReference>
<dbReference type="InterPro" id="IPR045943">
    <property type="entry name" value="DUF6363"/>
</dbReference>
<dbReference type="PANTHER" id="PTHR14226:SF25">
    <property type="entry name" value="PHOSPHOESTERASE"/>
    <property type="match status" value="1"/>
</dbReference>
<feature type="short sequence motif" description="GXSXG" evidence="4">
    <location>
        <begin position="35"/>
        <end position="39"/>
    </location>
</feature>
<protein>
    <submittedName>
        <fullName evidence="6">Predicted phospholipase, patatin/cPLA2 family</fullName>
    </submittedName>
</protein>
<dbReference type="OrthoDB" id="9802424at2"/>
<accession>A0A1H6RCC5</accession>
<dbReference type="PROSITE" id="PS51635">
    <property type="entry name" value="PNPLA"/>
    <property type="match status" value="1"/>
</dbReference>
<dbReference type="SUPFAM" id="SSF52151">
    <property type="entry name" value="FabD/lysophospholipase-like"/>
    <property type="match status" value="1"/>
</dbReference>
<dbReference type="GO" id="GO:0016787">
    <property type="term" value="F:hydrolase activity"/>
    <property type="evidence" value="ECO:0007669"/>
    <property type="project" value="UniProtKB-UniRule"/>
</dbReference>
<dbReference type="AlphaFoldDB" id="A0A1H6RCC5"/>
<sequence length="281" mass="31715">MRAIIDVGGGLRGIYGAGVLDYCIDHHLEFDECIGVSAGSANMASYIAKQKGRNYPFYLDYSFRKSYMSLENIFKKKSYLDLRYVYEALSNEGGENPLDYDAFIASNKKFIAVGYDADHAQPHYFTKEDMGRNQYQVLEASCCLPVVCQSVEIDGIHYYDGGLADPVPVQKALDDGCDEVVLILTRPLEKRENNKQDIMTAKILSKFDELAAKNLLKRADRYNQGVEIVKELEKQGKGLIVAPDTIGDMSTLTKDKEKLYLLYIKGYTDGEKIKKFLERNS</sequence>
<dbReference type="GeneID" id="54120321"/>
<evidence type="ECO:0000259" key="5">
    <source>
        <dbReference type="PROSITE" id="PS51635"/>
    </source>
</evidence>
<dbReference type="GO" id="GO:0016042">
    <property type="term" value="P:lipid catabolic process"/>
    <property type="evidence" value="ECO:0007669"/>
    <property type="project" value="UniProtKB-UniRule"/>
</dbReference>
<feature type="active site" description="Proton acceptor" evidence="4">
    <location>
        <position position="160"/>
    </location>
</feature>
<evidence type="ECO:0000256" key="4">
    <source>
        <dbReference type="PROSITE-ProRule" id="PRU01161"/>
    </source>
</evidence>
<dbReference type="InterPro" id="IPR002641">
    <property type="entry name" value="PNPLA_dom"/>
</dbReference>
<evidence type="ECO:0000256" key="1">
    <source>
        <dbReference type="ARBA" id="ARBA00022801"/>
    </source>
</evidence>